<name>A0A0A2LGG9_PENIT</name>
<reference evidence="1 2" key="1">
    <citation type="journal article" date="2015" name="Mol. Plant Microbe Interact.">
        <title>Genome, transcriptome, and functional analyses of Penicillium expansum provide new insights into secondary metabolism and pathogenicity.</title>
        <authorList>
            <person name="Ballester A.R."/>
            <person name="Marcet-Houben M."/>
            <person name="Levin E."/>
            <person name="Sela N."/>
            <person name="Selma-Lazaro C."/>
            <person name="Carmona L."/>
            <person name="Wisniewski M."/>
            <person name="Droby S."/>
            <person name="Gonzalez-Candelas L."/>
            <person name="Gabaldon T."/>
        </authorList>
    </citation>
    <scope>NUCLEOTIDE SEQUENCE [LARGE SCALE GENOMIC DNA]</scope>
    <source>
        <strain evidence="1 2">PHI-1</strain>
    </source>
</reference>
<protein>
    <submittedName>
        <fullName evidence="1">Uncharacterized protein</fullName>
    </submittedName>
</protein>
<dbReference type="Proteomes" id="UP000030104">
    <property type="component" value="Unassembled WGS sequence"/>
</dbReference>
<dbReference type="HOGENOM" id="CLU_3335773_0_0_1"/>
<dbReference type="AlphaFoldDB" id="A0A0A2LGG9"/>
<accession>A0A0A2LGG9</accession>
<evidence type="ECO:0000313" key="2">
    <source>
        <dbReference type="Proteomes" id="UP000030104"/>
    </source>
</evidence>
<proteinExistence type="predicted"/>
<keyword evidence="2" id="KW-1185">Reference proteome</keyword>
<organism evidence="1 2">
    <name type="scientific">Penicillium italicum</name>
    <name type="common">Blue mold</name>
    <dbReference type="NCBI Taxonomy" id="40296"/>
    <lineage>
        <taxon>Eukaryota</taxon>
        <taxon>Fungi</taxon>
        <taxon>Dikarya</taxon>
        <taxon>Ascomycota</taxon>
        <taxon>Pezizomycotina</taxon>
        <taxon>Eurotiomycetes</taxon>
        <taxon>Eurotiomycetidae</taxon>
        <taxon>Eurotiales</taxon>
        <taxon>Aspergillaceae</taxon>
        <taxon>Penicillium</taxon>
    </lineage>
</organism>
<comment type="caution">
    <text evidence="1">The sequence shown here is derived from an EMBL/GenBank/DDBJ whole genome shotgun (WGS) entry which is preliminary data.</text>
</comment>
<dbReference type="EMBL" id="JQGA01000008">
    <property type="protein sequence ID" value="KGO78288.1"/>
    <property type="molecule type" value="Genomic_DNA"/>
</dbReference>
<sequence>MGLMFERIAKMSALVPTLHRVDGLVNCLRGHLSRHLVR</sequence>
<evidence type="ECO:0000313" key="1">
    <source>
        <dbReference type="EMBL" id="KGO78288.1"/>
    </source>
</evidence>
<gene>
    <name evidence="1" type="ORF">PITC_059010</name>
</gene>